<sequence>LIAPNHLLEMNSAAEVSRNLERKPPKKPKSRGHGKENNVLIAISNEQQSVSEGDESTQSFEPKKPLHKRFKE</sequence>
<accession>A0A0R3SNL8</accession>
<reference evidence="2" key="1">
    <citation type="submission" date="2017-02" db="UniProtKB">
        <authorList>
            <consortium name="WormBaseParasite"/>
        </authorList>
    </citation>
    <scope>IDENTIFICATION</scope>
</reference>
<feature type="compositionally biased region" description="Polar residues" evidence="1">
    <location>
        <begin position="44"/>
        <end position="60"/>
    </location>
</feature>
<evidence type="ECO:0000256" key="1">
    <source>
        <dbReference type="SAM" id="MobiDB-lite"/>
    </source>
</evidence>
<name>A0A0R3SNL8_HYMDI</name>
<protein>
    <submittedName>
        <fullName evidence="2">BLVR domain-containing protein</fullName>
    </submittedName>
</protein>
<proteinExistence type="predicted"/>
<dbReference type="AlphaFoldDB" id="A0A0R3SNL8"/>
<organism evidence="2">
    <name type="scientific">Hymenolepis diminuta</name>
    <name type="common">Rat tapeworm</name>
    <dbReference type="NCBI Taxonomy" id="6216"/>
    <lineage>
        <taxon>Eukaryota</taxon>
        <taxon>Metazoa</taxon>
        <taxon>Spiralia</taxon>
        <taxon>Lophotrochozoa</taxon>
        <taxon>Platyhelminthes</taxon>
        <taxon>Cestoda</taxon>
        <taxon>Eucestoda</taxon>
        <taxon>Cyclophyllidea</taxon>
        <taxon>Hymenolepididae</taxon>
        <taxon>Hymenolepis</taxon>
    </lineage>
</organism>
<dbReference type="WBParaSite" id="HDID_0000653301-mRNA-1">
    <property type="protein sequence ID" value="HDID_0000653301-mRNA-1"/>
    <property type="gene ID" value="HDID_0000653301"/>
</dbReference>
<feature type="region of interest" description="Disordered" evidence="1">
    <location>
        <begin position="1"/>
        <end position="72"/>
    </location>
</feature>
<evidence type="ECO:0000313" key="2">
    <source>
        <dbReference type="WBParaSite" id="HDID_0000653301-mRNA-1"/>
    </source>
</evidence>